<comment type="caution">
    <text evidence="1">The sequence shown here is derived from an EMBL/GenBank/DDBJ whole genome shotgun (WGS) entry which is preliminary data.</text>
</comment>
<protein>
    <submittedName>
        <fullName evidence="1">Uncharacterized protein</fullName>
    </submittedName>
</protein>
<keyword evidence="2" id="KW-1185">Reference proteome</keyword>
<name>A0A316JJ19_9HYPH</name>
<evidence type="ECO:0000313" key="1">
    <source>
        <dbReference type="EMBL" id="PWL19253.1"/>
    </source>
</evidence>
<gene>
    <name evidence="1" type="ORF">DKP76_01440</name>
</gene>
<sequence>MQHPVRANDTALPERVEVARDLIFGLDDAFGRLDAAIRVMDMLTDGTPANLGTIPLYGLHREIDSLLWSAAGGRP</sequence>
<accession>A0A316JJ19</accession>
<organism evidence="1 2">
    <name type="scientific">Falsochrobactrum shanghaiense</name>
    <dbReference type="NCBI Taxonomy" id="2201899"/>
    <lineage>
        <taxon>Bacteria</taxon>
        <taxon>Pseudomonadati</taxon>
        <taxon>Pseudomonadota</taxon>
        <taxon>Alphaproteobacteria</taxon>
        <taxon>Hyphomicrobiales</taxon>
        <taxon>Brucellaceae</taxon>
        <taxon>Falsochrobactrum</taxon>
    </lineage>
</organism>
<dbReference type="Proteomes" id="UP000245865">
    <property type="component" value="Unassembled WGS sequence"/>
</dbReference>
<evidence type="ECO:0000313" key="2">
    <source>
        <dbReference type="Proteomes" id="UP000245865"/>
    </source>
</evidence>
<dbReference type="EMBL" id="QGDB01000001">
    <property type="protein sequence ID" value="PWL19253.1"/>
    <property type="molecule type" value="Genomic_DNA"/>
</dbReference>
<dbReference type="AlphaFoldDB" id="A0A316JJ19"/>
<proteinExistence type="predicted"/>
<dbReference type="RefSeq" id="WP_109704644.1">
    <property type="nucleotide sequence ID" value="NZ_QGDB01000001.1"/>
</dbReference>
<reference evidence="1 2" key="1">
    <citation type="submission" date="2018-05" db="EMBL/GenBank/DDBJ databases">
        <title>Comparative genomic sequence analysis between strain HN4 and CCM 8460T (Falsochrobactrum ovis) will provide more evidence to prove that HN4 is a new species of Falsochrobactrum.</title>
        <authorList>
            <person name="Lyu W."/>
            <person name="Sun L."/>
            <person name="Yao L."/>
        </authorList>
    </citation>
    <scope>NUCLEOTIDE SEQUENCE [LARGE SCALE GENOMIC DNA]</scope>
    <source>
        <strain evidence="1 2">HN4</strain>
    </source>
</reference>